<dbReference type="SMART" id="SM00100">
    <property type="entry name" value="cNMP"/>
    <property type="match status" value="1"/>
</dbReference>
<name>A0A3N4QAX9_9BACT</name>
<evidence type="ECO:0000256" key="5">
    <source>
        <dbReference type="ARBA" id="ARBA00023163"/>
    </source>
</evidence>
<reference evidence="10 11" key="1">
    <citation type="submission" date="2018-11" db="EMBL/GenBank/DDBJ databases">
        <title>Chitinophaga lutea sp.nov., isolate from arsenic contaminated soil.</title>
        <authorList>
            <person name="Zong Y."/>
        </authorList>
    </citation>
    <scope>NUCLEOTIDE SEQUENCE [LARGE SCALE GENOMIC DNA]</scope>
    <source>
        <strain evidence="10 11">ZY74</strain>
    </source>
</reference>
<dbReference type="AlphaFoldDB" id="A0A3N4QAX9"/>
<dbReference type="Gene3D" id="3.40.50.2300">
    <property type="match status" value="1"/>
</dbReference>
<organism evidence="10 11">
    <name type="scientific">Chitinophaga lutea</name>
    <dbReference type="NCBI Taxonomy" id="2488634"/>
    <lineage>
        <taxon>Bacteria</taxon>
        <taxon>Pseudomonadati</taxon>
        <taxon>Bacteroidota</taxon>
        <taxon>Chitinophagia</taxon>
        <taxon>Chitinophagales</taxon>
        <taxon>Chitinophagaceae</taxon>
        <taxon>Chitinophaga</taxon>
    </lineage>
</organism>
<accession>A0A3N4QAX9</accession>
<dbReference type="InterPro" id="IPR039420">
    <property type="entry name" value="WalR-like"/>
</dbReference>
<protein>
    <submittedName>
        <fullName evidence="10">Response regulator</fullName>
    </submittedName>
</protein>
<dbReference type="InterPro" id="IPR014710">
    <property type="entry name" value="RmlC-like_jellyroll"/>
</dbReference>
<evidence type="ECO:0000259" key="7">
    <source>
        <dbReference type="PROSITE" id="PS50042"/>
    </source>
</evidence>
<dbReference type="Pfam" id="PF00027">
    <property type="entry name" value="cNMP_binding"/>
    <property type="match status" value="1"/>
</dbReference>
<keyword evidence="3" id="KW-0805">Transcription regulation</keyword>
<proteinExistence type="predicted"/>
<evidence type="ECO:0000313" key="11">
    <source>
        <dbReference type="Proteomes" id="UP000278351"/>
    </source>
</evidence>
<evidence type="ECO:0000313" key="10">
    <source>
        <dbReference type="EMBL" id="RPE08904.1"/>
    </source>
</evidence>
<dbReference type="InterPro" id="IPR036390">
    <property type="entry name" value="WH_DNA-bd_sf"/>
</dbReference>
<dbReference type="SMART" id="SM00419">
    <property type="entry name" value="HTH_CRP"/>
    <property type="match status" value="1"/>
</dbReference>
<sequence>MQATILVVDDARDERENISEMLEMAGYRVLTGSNGLEAVRIALENKPDLIICDIGLPKLDGFGVLHLLQRKEGTGDVPFIFLSARTERSYVRKGMEMGADDYIAKPFDPAELLHAIATRLKRSRQLQQDFTNGSSGAQLPQPAATTKELIDTLLQNRNTNKFRKNEHIYSMGNHPAYLFFVLAGVIKTCRFNDSAKQIITHIYNEGDFLGYPALLQNVPYADDAEALSDCEISLIPRSEFESLVYRNIGVMRIFLKMLTANADENDSHLLSLAYSSLRKKVAEALLFLDRKYNSRQLPGFSIDIGRDTIAALAGVTKESIIRTLAEFRDERLISVSAGSIHVTDRKKLERMIN</sequence>
<dbReference type="Pfam" id="PF00072">
    <property type="entry name" value="Response_reg"/>
    <property type="match status" value="1"/>
</dbReference>
<dbReference type="Gene3D" id="1.10.10.10">
    <property type="entry name" value="Winged helix-like DNA-binding domain superfamily/Winged helix DNA-binding domain"/>
    <property type="match status" value="1"/>
</dbReference>
<dbReference type="CDD" id="cd17574">
    <property type="entry name" value="REC_OmpR"/>
    <property type="match status" value="1"/>
</dbReference>
<evidence type="ECO:0000256" key="1">
    <source>
        <dbReference type="ARBA" id="ARBA00022553"/>
    </source>
</evidence>
<dbReference type="OrthoDB" id="9127033at2"/>
<dbReference type="GO" id="GO:0005829">
    <property type="term" value="C:cytosol"/>
    <property type="evidence" value="ECO:0007669"/>
    <property type="project" value="TreeGrafter"/>
</dbReference>
<feature type="modified residue" description="4-aspartylphosphate" evidence="6">
    <location>
        <position position="53"/>
    </location>
</feature>
<dbReference type="SUPFAM" id="SSF46785">
    <property type="entry name" value="Winged helix' DNA-binding domain"/>
    <property type="match status" value="1"/>
</dbReference>
<dbReference type="SMART" id="SM00448">
    <property type="entry name" value="REC"/>
    <property type="match status" value="1"/>
</dbReference>
<dbReference type="GO" id="GO:0000976">
    <property type="term" value="F:transcription cis-regulatory region binding"/>
    <property type="evidence" value="ECO:0007669"/>
    <property type="project" value="TreeGrafter"/>
</dbReference>
<dbReference type="SUPFAM" id="SSF51206">
    <property type="entry name" value="cAMP-binding domain-like"/>
    <property type="match status" value="1"/>
</dbReference>
<evidence type="ECO:0000256" key="2">
    <source>
        <dbReference type="ARBA" id="ARBA00023012"/>
    </source>
</evidence>
<dbReference type="PROSITE" id="PS50110">
    <property type="entry name" value="RESPONSE_REGULATORY"/>
    <property type="match status" value="1"/>
</dbReference>
<dbReference type="SUPFAM" id="SSF52172">
    <property type="entry name" value="CheY-like"/>
    <property type="match status" value="1"/>
</dbReference>
<dbReference type="InterPro" id="IPR000595">
    <property type="entry name" value="cNMP-bd_dom"/>
</dbReference>
<dbReference type="Proteomes" id="UP000278351">
    <property type="component" value="Unassembled WGS sequence"/>
</dbReference>
<dbReference type="RefSeq" id="WP_123847903.1">
    <property type="nucleotide sequence ID" value="NZ_RPDH01000002.1"/>
</dbReference>
<keyword evidence="1 6" id="KW-0597">Phosphoprotein</keyword>
<evidence type="ECO:0000256" key="4">
    <source>
        <dbReference type="ARBA" id="ARBA00023125"/>
    </source>
</evidence>
<dbReference type="CDD" id="cd00038">
    <property type="entry name" value="CAP_ED"/>
    <property type="match status" value="1"/>
</dbReference>
<dbReference type="InterPro" id="IPR012318">
    <property type="entry name" value="HTH_CRP"/>
</dbReference>
<evidence type="ECO:0000256" key="6">
    <source>
        <dbReference type="PROSITE-ProRule" id="PRU00169"/>
    </source>
</evidence>
<dbReference type="InterPro" id="IPR011006">
    <property type="entry name" value="CheY-like_superfamily"/>
</dbReference>
<keyword evidence="5" id="KW-0804">Transcription</keyword>
<dbReference type="PANTHER" id="PTHR48111:SF1">
    <property type="entry name" value="TWO-COMPONENT RESPONSE REGULATOR ORR33"/>
    <property type="match status" value="1"/>
</dbReference>
<feature type="domain" description="Response regulatory" evidence="8">
    <location>
        <begin position="4"/>
        <end position="120"/>
    </location>
</feature>
<evidence type="ECO:0000259" key="9">
    <source>
        <dbReference type="PROSITE" id="PS51063"/>
    </source>
</evidence>
<feature type="domain" description="Cyclic nucleotide-binding" evidence="7">
    <location>
        <begin position="148"/>
        <end position="261"/>
    </location>
</feature>
<keyword evidence="2" id="KW-0902">Two-component regulatory system</keyword>
<dbReference type="Pfam" id="PF13545">
    <property type="entry name" value="HTH_Crp_2"/>
    <property type="match status" value="1"/>
</dbReference>
<gene>
    <name evidence="10" type="ORF">EGT74_17960</name>
</gene>
<keyword evidence="4" id="KW-0238">DNA-binding</keyword>
<feature type="domain" description="HTH crp-type" evidence="9">
    <location>
        <begin position="275"/>
        <end position="346"/>
    </location>
</feature>
<dbReference type="InterPro" id="IPR018490">
    <property type="entry name" value="cNMP-bd_dom_sf"/>
</dbReference>
<dbReference type="PROSITE" id="PS50042">
    <property type="entry name" value="CNMP_BINDING_3"/>
    <property type="match status" value="1"/>
</dbReference>
<dbReference type="GO" id="GO:0006355">
    <property type="term" value="P:regulation of DNA-templated transcription"/>
    <property type="evidence" value="ECO:0007669"/>
    <property type="project" value="InterPro"/>
</dbReference>
<evidence type="ECO:0000256" key="3">
    <source>
        <dbReference type="ARBA" id="ARBA00023015"/>
    </source>
</evidence>
<dbReference type="GO" id="GO:0000156">
    <property type="term" value="F:phosphorelay response regulator activity"/>
    <property type="evidence" value="ECO:0007669"/>
    <property type="project" value="TreeGrafter"/>
</dbReference>
<dbReference type="Gene3D" id="2.60.120.10">
    <property type="entry name" value="Jelly Rolls"/>
    <property type="match status" value="1"/>
</dbReference>
<evidence type="ECO:0000259" key="8">
    <source>
        <dbReference type="PROSITE" id="PS50110"/>
    </source>
</evidence>
<dbReference type="InterPro" id="IPR001789">
    <property type="entry name" value="Sig_transdc_resp-reg_receiver"/>
</dbReference>
<dbReference type="PANTHER" id="PTHR48111">
    <property type="entry name" value="REGULATOR OF RPOS"/>
    <property type="match status" value="1"/>
</dbReference>
<dbReference type="GO" id="GO:0032993">
    <property type="term" value="C:protein-DNA complex"/>
    <property type="evidence" value="ECO:0007669"/>
    <property type="project" value="TreeGrafter"/>
</dbReference>
<comment type="caution">
    <text evidence="10">The sequence shown here is derived from an EMBL/GenBank/DDBJ whole genome shotgun (WGS) entry which is preliminary data.</text>
</comment>
<dbReference type="PROSITE" id="PS51063">
    <property type="entry name" value="HTH_CRP_2"/>
    <property type="match status" value="1"/>
</dbReference>
<keyword evidence="11" id="KW-1185">Reference proteome</keyword>
<dbReference type="EMBL" id="RPDH01000002">
    <property type="protein sequence ID" value="RPE08904.1"/>
    <property type="molecule type" value="Genomic_DNA"/>
</dbReference>
<dbReference type="InterPro" id="IPR036388">
    <property type="entry name" value="WH-like_DNA-bd_sf"/>
</dbReference>